<dbReference type="EMBL" id="CAJNOE010000294">
    <property type="protein sequence ID" value="CAF1126370.1"/>
    <property type="molecule type" value="Genomic_DNA"/>
</dbReference>
<comment type="caution">
    <text evidence="1">The sequence shown here is derived from an EMBL/GenBank/DDBJ whole genome shotgun (WGS) entry which is preliminary data.</text>
</comment>
<reference evidence="1" key="1">
    <citation type="submission" date="2021-02" db="EMBL/GenBank/DDBJ databases">
        <authorList>
            <person name="Nowell W R."/>
        </authorList>
    </citation>
    <scope>NUCLEOTIDE SEQUENCE</scope>
</reference>
<organism evidence="1 3">
    <name type="scientific">Adineta steineri</name>
    <dbReference type="NCBI Taxonomy" id="433720"/>
    <lineage>
        <taxon>Eukaryota</taxon>
        <taxon>Metazoa</taxon>
        <taxon>Spiralia</taxon>
        <taxon>Gnathifera</taxon>
        <taxon>Rotifera</taxon>
        <taxon>Eurotatoria</taxon>
        <taxon>Bdelloidea</taxon>
        <taxon>Adinetida</taxon>
        <taxon>Adinetidae</taxon>
        <taxon>Adineta</taxon>
    </lineage>
</organism>
<dbReference type="EMBL" id="CAJOBB010002717">
    <property type="protein sequence ID" value="CAF3993106.1"/>
    <property type="molecule type" value="Genomic_DNA"/>
</dbReference>
<proteinExistence type="predicted"/>
<dbReference type="Proteomes" id="UP000663860">
    <property type="component" value="Unassembled WGS sequence"/>
</dbReference>
<accession>A0A814QZQ4</accession>
<evidence type="ECO:0000313" key="3">
    <source>
        <dbReference type="Proteomes" id="UP000663860"/>
    </source>
</evidence>
<dbReference type="Proteomes" id="UP000663868">
    <property type="component" value="Unassembled WGS sequence"/>
</dbReference>
<protein>
    <submittedName>
        <fullName evidence="1">Uncharacterized protein</fullName>
    </submittedName>
</protein>
<dbReference type="AlphaFoldDB" id="A0A814QZQ4"/>
<evidence type="ECO:0000313" key="2">
    <source>
        <dbReference type="EMBL" id="CAF3993106.1"/>
    </source>
</evidence>
<gene>
    <name evidence="1" type="ORF">IZO911_LOCUS24435</name>
    <name evidence="2" type="ORF">KXQ929_LOCUS28025</name>
</gene>
<evidence type="ECO:0000313" key="1">
    <source>
        <dbReference type="EMBL" id="CAF1126370.1"/>
    </source>
</evidence>
<name>A0A814QZQ4_9BILA</name>
<sequence>MQLLSVLQKSGRYDTSVTQPQIDDILSTMYYRYESMNIDTFVTSEIVEVSHSIEPLIGLLRDPFSICPHLNTSVVSPSLYDGADLQSKRFILLSVSAPFYTHTLLPGSRLLNEISIISDDNNKNVLPWMYQRLAHTDIEMEINIRNPKIILFDLGSSYFGGWEKDDTAAAGKWFYEYYKRFNVKFDRIIAFEFSSLNQHDAWEQLPSDVFPIYTLINVGVTESGKFNPWAMLQTIAQPSDHVVVKLDIDTSALENTLIKQILTDPSIHILIDELLFEHHVTVNEMIPYWGDMWDSLNDSLKDSYILFKKLRQLGIRAHSWP</sequence>